<dbReference type="NCBIfam" id="NF004790">
    <property type="entry name" value="PRK06136.1"/>
    <property type="match status" value="1"/>
</dbReference>
<dbReference type="SUPFAM" id="SSF53790">
    <property type="entry name" value="Tetrapyrrole methylase"/>
    <property type="match status" value="1"/>
</dbReference>
<dbReference type="InterPro" id="IPR014777">
    <property type="entry name" value="4pyrrole_Mease_sub1"/>
</dbReference>
<dbReference type="GO" id="GO:0004851">
    <property type="term" value="F:uroporphyrin-III C-methyltransferase activity"/>
    <property type="evidence" value="ECO:0007669"/>
    <property type="project" value="UniProtKB-EC"/>
</dbReference>
<evidence type="ECO:0000313" key="8">
    <source>
        <dbReference type="Proteomes" id="UP000320085"/>
    </source>
</evidence>
<sequence>MSPELTFRGRRVLLVGTDSGTAATVHALLRGGARVTVDAPEGASVGGSVAATAPSTPSVRHTLGATLEDLAQRGLVTRTTGADPAAYDVVIRSRPVPEQAAGPRAADKAVGTVTLVGGGLGDPGLLTVAGLEAICTADVIVHDRLAPLGALQHARADAVVIDVGKIPRGAFTPQESINALLIEHARAGRAVLRLKGGDNFVFGRGGEEAEACAAAGVPVVVVPGVSSSIAAPALAGIPVTHRTLVQGFTVVSGHVPPGDPRSTLDWGAIARSRTTIVVLMGVATLEAIANELMAQGLPPDTPAAVIADAGLPSSGSVRAPLCRIAEEARVGGLGAPAVAVIGAVAALDVLAGR</sequence>
<reference evidence="7 8" key="1">
    <citation type="submission" date="2019-06" db="EMBL/GenBank/DDBJ databases">
        <title>Sequencing the genomes of 1000 actinobacteria strains.</title>
        <authorList>
            <person name="Klenk H.-P."/>
        </authorList>
    </citation>
    <scope>NUCLEOTIDE SEQUENCE [LARGE SCALE GENOMIC DNA]</scope>
    <source>
        <strain evidence="7 8">DSM 21776</strain>
    </source>
</reference>
<evidence type="ECO:0000256" key="5">
    <source>
        <dbReference type="ARBA" id="ARBA00023244"/>
    </source>
</evidence>
<gene>
    <name evidence="7" type="ORF">FHX52_4030</name>
</gene>
<protein>
    <recommendedName>
        <fullName evidence="1">uroporphyrinogen-III C-methyltransferase</fullName>
        <ecNumber evidence="1">2.1.1.107</ecNumber>
    </recommendedName>
</protein>
<dbReference type="Gene3D" id="3.40.1010.10">
    <property type="entry name" value="Cobalt-precorrin-4 Transmethylase, Domain 1"/>
    <property type="match status" value="1"/>
</dbReference>
<dbReference type="FunFam" id="3.40.1010.10:FF:000001">
    <property type="entry name" value="Siroheme synthase"/>
    <property type="match status" value="1"/>
</dbReference>
<dbReference type="EMBL" id="VFQF01000003">
    <property type="protein sequence ID" value="TQN44809.1"/>
    <property type="molecule type" value="Genomic_DNA"/>
</dbReference>
<keyword evidence="5" id="KW-0627">Porphyrin biosynthesis</keyword>
<evidence type="ECO:0000256" key="3">
    <source>
        <dbReference type="ARBA" id="ARBA00022679"/>
    </source>
</evidence>
<dbReference type="PANTHER" id="PTHR45790:SF3">
    <property type="entry name" value="S-ADENOSYL-L-METHIONINE-DEPENDENT UROPORPHYRINOGEN III METHYLTRANSFERASE, CHLOROPLASTIC"/>
    <property type="match status" value="1"/>
</dbReference>
<comment type="caution">
    <text evidence="7">The sequence shown here is derived from an EMBL/GenBank/DDBJ whole genome shotgun (WGS) entry which is preliminary data.</text>
</comment>
<dbReference type="Pfam" id="PF00590">
    <property type="entry name" value="TP_methylase"/>
    <property type="match status" value="1"/>
</dbReference>
<dbReference type="GO" id="GO:0032259">
    <property type="term" value="P:methylation"/>
    <property type="evidence" value="ECO:0007669"/>
    <property type="project" value="UniProtKB-KW"/>
</dbReference>
<name>A0A543PL84_9MICO</name>
<evidence type="ECO:0000256" key="1">
    <source>
        <dbReference type="ARBA" id="ARBA00012162"/>
    </source>
</evidence>
<dbReference type="RefSeq" id="WP_141824117.1">
    <property type="nucleotide sequence ID" value="NZ_BAAAQC010000009.1"/>
</dbReference>
<dbReference type="GO" id="GO:0019354">
    <property type="term" value="P:siroheme biosynthetic process"/>
    <property type="evidence" value="ECO:0007669"/>
    <property type="project" value="InterPro"/>
</dbReference>
<keyword evidence="2 7" id="KW-0489">Methyltransferase</keyword>
<proteinExistence type="predicted"/>
<dbReference type="EC" id="2.1.1.107" evidence="1"/>
<evidence type="ECO:0000256" key="2">
    <source>
        <dbReference type="ARBA" id="ARBA00022603"/>
    </source>
</evidence>
<evidence type="ECO:0000259" key="6">
    <source>
        <dbReference type="Pfam" id="PF00590"/>
    </source>
</evidence>
<dbReference type="InterPro" id="IPR050161">
    <property type="entry name" value="Siro_Cobalamin_biosynth"/>
</dbReference>
<dbReference type="Gene3D" id="3.30.950.10">
    <property type="entry name" value="Methyltransferase, Cobalt-precorrin-4 Transmethylase, Domain 2"/>
    <property type="match status" value="1"/>
</dbReference>
<feature type="domain" description="Tetrapyrrole methylase" evidence="6">
    <location>
        <begin position="112"/>
        <end position="321"/>
    </location>
</feature>
<organism evidence="7 8">
    <name type="scientific">Humibacillus xanthopallidus</name>
    <dbReference type="NCBI Taxonomy" id="412689"/>
    <lineage>
        <taxon>Bacteria</taxon>
        <taxon>Bacillati</taxon>
        <taxon>Actinomycetota</taxon>
        <taxon>Actinomycetes</taxon>
        <taxon>Micrococcales</taxon>
        <taxon>Intrasporangiaceae</taxon>
        <taxon>Humibacillus</taxon>
    </lineage>
</organism>
<dbReference type="InterPro" id="IPR014776">
    <property type="entry name" value="4pyrrole_Mease_sub2"/>
</dbReference>
<evidence type="ECO:0000256" key="4">
    <source>
        <dbReference type="ARBA" id="ARBA00022691"/>
    </source>
</evidence>
<accession>A0A543PL84</accession>
<dbReference type="InterPro" id="IPR000878">
    <property type="entry name" value="4pyrrol_Mease"/>
</dbReference>
<dbReference type="Proteomes" id="UP000320085">
    <property type="component" value="Unassembled WGS sequence"/>
</dbReference>
<dbReference type="AlphaFoldDB" id="A0A543PL84"/>
<dbReference type="InterPro" id="IPR035996">
    <property type="entry name" value="4pyrrol_Methylase_sf"/>
</dbReference>
<dbReference type="PANTHER" id="PTHR45790">
    <property type="entry name" value="SIROHEME SYNTHASE-RELATED"/>
    <property type="match status" value="1"/>
</dbReference>
<keyword evidence="3 7" id="KW-0808">Transferase</keyword>
<dbReference type="OrthoDB" id="9815856at2"/>
<keyword evidence="4" id="KW-0949">S-adenosyl-L-methionine</keyword>
<evidence type="ECO:0000313" key="7">
    <source>
        <dbReference type="EMBL" id="TQN44809.1"/>
    </source>
</evidence>
<dbReference type="NCBIfam" id="TIGR01469">
    <property type="entry name" value="cobA_cysG_Cterm"/>
    <property type="match status" value="1"/>
</dbReference>
<dbReference type="InterPro" id="IPR006366">
    <property type="entry name" value="CobA/CysG_C"/>
</dbReference>